<accession>A0A9Q1E1Y4</accession>
<feature type="disulfide bond" evidence="11">
    <location>
        <begin position="60"/>
        <end position="75"/>
    </location>
</feature>
<feature type="region of interest" description="Disordered" evidence="12">
    <location>
        <begin position="195"/>
        <end position="215"/>
    </location>
</feature>
<feature type="repeat" description="TNFR-Cys" evidence="11">
    <location>
        <begin position="59"/>
        <end position="99"/>
    </location>
</feature>
<dbReference type="SUPFAM" id="SSF57586">
    <property type="entry name" value="TNF receptor-like"/>
    <property type="match status" value="3"/>
</dbReference>
<dbReference type="SMART" id="SM00208">
    <property type="entry name" value="TNFR"/>
    <property type="match status" value="4"/>
</dbReference>
<feature type="disulfide bond" evidence="11">
    <location>
        <begin position="78"/>
        <end position="91"/>
    </location>
</feature>
<keyword evidence="6" id="KW-0677">Repeat</keyword>
<dbReference type="GO" id="GO:0015026">
    <property type="term" value="F:coreceptor activity"/>
    <property type="evidence" value="ECO:0007669"/>
    <property type="project" value="TreeGrafter"/>
</dbReference>
<dbReference type="Gene3D" id="2.10.50.10">
    <property type="entry name" value="Tumor Necrosis Factor Receptor, subunit A, domain 2"/>
    <property type="match status" value="3"/>
</dbReference>
<keyword evidence="2" id="KW-1003">Cell membrane</keyword>
<evidence type="ECO:0008006" key="19">
    <source>
        <dbReference type="Google" id="ProtNLM"/>
    </source>
</evidence>
<keyword evidence="10" id="KW-0325">Glycoprotein</keyword>
<feature type="signal peptide" evidence="14">
    <location>
        <begin position="1"/>
        <end position="22"/>
    </location>
</feature>
<evidence type="ECO:0000256" key="10">
    <source>
        <dbReference type="ARBA" id="ARBA00023180"/>
    </source>
</evidence>
<evidence type="ECO:0000256" key="4">
    <source>
        <dbReference type="ARBA" id="ARBA00022703"/>
    </source>
</evidence>
<dbReference type="InterPro" id="IPR034046">
    <property type="entry name" value="TNFRSF16_N"/>
</dbReference>
<feature type="domain" description="TNFR-Cys" evidence="16">
    <location>
        <begin position="24"/>
        <end position="57"/>
    </location>
</feature>
<dbReference type="OrthoDB" id="10061577at2759"/>
<dbReference type="Proteomes" id="UP001152803">
    <property type="component" value="Unassembled WGS sequence"/>
</dbReference>
<feature type="repeat" description="TNFR-Cys" evidence="11">
    <location>
        <begin position="100"/>
        <end position="142"/>
    </location>
</feature>
<dbReference type="Pfam" id="PF00020">
    <property type="entry name" value="TNFR_c6"/>
    <property type="match status" value="3"/>
</dbReference>
<keyword evidence="5 14" id="KW-0732">Signal</keyword>
<dbReference type="Gene3D" id="1.10.533.10">
    <property type="entry name" value="Death Domain, Fas"/>
    <property type="match status" value="1"/>
</dbReference>
<keyword evidence="7 13" id="KW-1133">Transmembrane helix</keyword>
<keyword evidence="4" id="KW-0053">Apoptosis</keyword>
<evidence type="ECO:0000256" key="11">
    <source>
        <dbReference type="PROSITE-ProRule" id="PRU00206"/>
    </source>
</evidence>
<proteinExistence type="predicted"/>
<dbReference type="AlphaFoldDB" id="A0A9Q1E1Y4"/>
<feature type="disulfide bond" evidence="11">
    <location>
        <begin position="121"/>
        <end position="134"/>
    </location>
</feature>
<dbReference type="Pfam" id="PF00531">
    <property type="entry name" value="Death"/>
    <property type="match status" value="1"/>
</dbReference>
<feature type="domain" description="Death" evidence="15">
    <location>
        <begin position="313"/>
        <end position="390"/>
    </location>
</feature>
<dbReference type="GO" id="GO:0005035">
    <property type="term" value="F:death receptor activity"/>
    <property type="evidence" value="ECO:0007669"/>
    <property type="project" value="TreeGrafter"/>
</dbReference>
<evidence type="ECO:0000259" key="15">
    <source>
        <dbReference type="PROSITE" id="PS50017"/>
    </source>
</evidence>
<dbReference type="InterPro" id="IPR000488">
    <property type="entry name" value="Death_dom"/>
</dbReference>
<dbReference type="InterPro" id="IPR052302">
    <property type="entry name" value="Neurotrophin_rcpt-DD"/>
</dbReference>
<evidence type="ECO:0000313" key="18">
    <source>
        <dbReference type="Proteomes" id="UP001152803"/>
    </source>
</evidence>
<feature type="domain" description="TNFR-Cys" evidence="16">
    <location>
        <begin position="144"/>
        <end position="184"/>
    </location>
</feature>
<evidence type="ECO:0000256" key="3">
    <source>
        <dbReference type="ARBA" id="ARBA00022692"/>
    </source>
</evidence>
<dbReference type="CDD" id="cd08311">
    <property type="entry name" value="Death_p75NR"/>
    <property type="match status" value="1"/>
</dbReference>
<dbReference type="SUPFAM" id="SSF47986">
    <property type="entry name" value="DEATH domain"/>
    <property type="match status" value="1"/>
</dbReference>
<dbReference type="InterPro" id="IPR011029">
    <property type="entry name" value="DEATH-like_dom_sf"/>
</dbReference>
<feature type="transmembrane region" description="Helical" evidence="13">
    <location>
        <begin position="223"/>
        <end position="243"/>
    </location>
</feature>
<dbReference type="CDD" id="cd13416">
    <property type="entry name" value="TNFRSF16"/>
    <property type="match status" value="1"/>
</dbReference>
<keyword evidence="3 13" id="KW-0812">Transmembrane</keyword>
<evidence type="ECO:0000256" key="9">
    <source>
        <dbReference type="ARBA" id="ARBA00023157"/>
    </source>
</evidence>
<dbReference type="Gene3D" id="6.10.250.1780">
    <property type="match status" value="1"/>
</dbReference>
<evidence type="ECO:0000256" key="5">
    <source>
        <dbReference type="ARBA" id="ARBA00022729"/>
    </source>
</evidence>
<dbReference type="InterPro" id="IPR001368">
    <property type="entry name" value="TNFR/NGFR_Cys_rich_reg"/>
</dbReference>
<dbReference type="PROSITE" id="PS00652">
    <property type="entry name" value="TNFR_NGFR_1"/>
    <property type="match status" value="1"/>
</dbReference>
<evidence type="ECO:0000256" key="13">
    <source>
        <dbReference type="SAM" id="Phobius"/>
    </source>
</evidence>
<evidence type="ECO:0000256" key="6">
    <source>
        <dbReference type="ARBA" id="ARBA00022737"/>
    </source>
</evidence>
<dbReference type="Pfam" id="PF18422">
    <property type="entry name" value="TNFR_16_TM"/>
    <property type="match status" value="1"/>
</dbReference>
<feature type="region of interest" description="Disordered" evidence="12">
    <location>
        <begin position="276"/>
        <end position="302"/>
    </location>
</feature>
<dbReference type="SMART" id="SM00005">
    <property type="entry name" value="DEATH"/>
    <property type="match status" value="1"/>
</dbReference>
<gene>
    <name evidence="17" type="ORF">COCON_G00007970</name>
</gene>
<evidence type="ECO:0000256" key="7">
    <source>
        <dbReference type="ARBA" id="ARBA00022989"/>
    </source>
</evidence>
<dbReference type="PROSITE" id="PS50017">
    <property type="entry name" value="DEATH_DOMAIN"/>
    <property type="match status" value="1"/>
</dbReference>
<evidence type="ECO:0000256" key="1">
    <source>
        <dbReference type="ARBA" id="ARBA00004162"/>
    </source>
</evidence>
<dbReference type="GO" id="GO:0048406">
    <property type="term" value="F:nerve growth factor binding"/>
    <property type="evidence" value="ECO:0007669"/>
    <property type="project" value="TreeGrafter"/>
</dbReference>
<feature type="chain" id="PRO_5040287146" description="Tumor necrosis factor receptor superfamily member 16" evidence="14">
    <location>
        <begin position="23"/>
        <end position="396"/>
    </location>
</feature>
<evidence type="ECO:0000256" key="14">
    <source>
        <dbReference type="SAM" id="SignalP"/>
    </source>
</evidence>
<feature type="domain" description="TNFR-Cys" evidence="16">
    <location>
        <begin position="100"/>
        <end position="142"/>
    </location>
</feature>
<protein>
    <recommendedName>
        <fullName evidence="19">Tumor necrosis factor receptor superfamily member 16</fullName>
    </recommendedName>
</protein>
<feature type="repeat" description="TNFR-Cys" evidence="11">
    <location>
        <begin position="24"/>
        <end position="57"/>
    </location>
</feature>
<comment type="caution">
    <text evidence="11">Lacks conserved residue(s) required for the propagation of feature annotation.</text>
</comment>
<comment type="caution">
    <text evidence="17">The sequence shown here is derived from an EMBL/GenBank/DDBJ whole genome shotgun (WGS) entry which is preliminary data.</text>
</comment>
<dbReference type="GO" id="GO:0007266">
    <property type="term" value="P:Rho protein signal transduction"/>
    <property type="evidence" value="ECO:0007669"/>
    <property type="project" value="TreeGrafter"/>
</dbReference>
<dbReference type="PANTHER" id="PTHR46605">
    <property type="entry name" value="TUMOR NECROSIS FACTOR RECEPTOR"/>
    <property type="match status" value="1"/>
</dbReference>
<dbReference type="InterPro" id="IPR041448">
    <property type="entry name" value="TNFR16_TM"/>
</dbReference>
<dbReference type="GO" id="GO:0005886">
    <property type="term" value="C:plasma membrane"/>
    <property type="evidence" value="ECO:0007669"/>
    <property type="project" value="UniProtKB-SubCell"/>
</dbReference>
<evidence type="ECO:0000256" key="2">
    <source>
        <dbReference type="ARBA" id="ARBA00022475"/>
    </source>
</evidence>
<evidence type="ECO:0000256" key="8">
    <source>
        <dbReference type="ARBA" id="ARBA00023136"/>
    </source>
</evidence>
<keyword evidence="8 13" id="KW-0472">Membrane</keyword>
<reference evidence="17" key="1">
    <citation type="journal article" date="2023" name="Science">
        <title>Genome structures resolve the early diversification of teleost fishes.</title>
        <authorList>
            <person name="Parey E."/>
            <person name="Louis A."/>
            <person name="Montfort J."/>
            <person name="Bouchez O."/>
            <person name="Roques C."/>
            <person name="Iampietro C."/>
            <person name="Lluch J."/>
            <person name="Castinel A."/>
            <person name="Donnadieu C."/>
            <person name="Desvignes T."/>
            <person name="Floi Bucao C."/>
            <person name="Jouanno E."/>
            <person name="Wen M."/>
            <person name="Mejri S."/>
            <person name="Dirks R."/>
            <person name="Jansen H."/>
            <person name="Henkel C."/>
            <person name="Chen W.J."/>
            <person name="Zahm M."/>
            <person name="Cabau C."/>
            <person name="Klopp C."/>
            <person name="Thompson A.W."/>
            <person name="Robinson-Rechavi M."/>
            <person name="Braasch I."/>
            <person name="Lecointre G."/>
            <person name="Bobe J."/>
            <person name="Postlethwait J.H."/>
            <person name="Berthelot C."/>
            <person name="Roest Crollius H."/>
            <person name="Guiguen Y."/>
        </authorList>
    </citation>
    <scope>NUCLEOTIDE SEQUENCE</scope>
    <source>
        <strain evidence="17">Concon-B</strain>
    </source>
</reference>
<feature type="disulfide bond" evidence="11">
    <location>
        <begin position="166"/>
        <end position="184"/>
    </location>
</feature>
<sequence>MHWKKITLRVWALIALLKVALGDTCASGRFTDSGECCKLCQAGHGVAAGCGKENTQCQPCQSGLTFSASEGLSPCRPCARCPFGIPQTAACSASQDTQCECGEGYYLWREENGTVGLCAACSSCGQGQGVARPCGPHGNTLCQRCGPGTYSEERRSTRPCQRCSTCQENEVEIRACQHNSNTLCMERKLHILSRPAEPDGEEPSPVPGAPKFPPEEKEGNNIIPVYVSVLAAVVLGLLFYVAYKCWTSCKQKQALGKARAGELGVPSEGEKLHSDSGVFLDSHSLGDNQPSKGSKRDSKLDNRLYGSLPAHRQEEVESLLKEGEGRGWRHLAAQLGYEQERVDVFGRGEDPVHTLLSHWAVQEGSTLGALCSALNRIERADVASLLVSPSQGSSVV</sequence>
<feature type="domain" description="TNFR-Cys" evidence="16">
    <location>
        <begin position="59"/>
        <end position="99"/>
    </location>
</feature>
<organism evidence="17 18">
    <name type="scientific">Conger conger</name>
    <name type="common">Conger eel</name>
    <name type="synonym">Muraena conger</name>
    <dbReference type="NCBI Taxonomy" id="82655"/>
    <lineage>
        <taxon>Eukaryota</taxon>
        <taxon>Metazoa</taxon>
        <taxon>Chordata</taxon>
        <taxon>Craniata</taxon>
        <taxon>Vertebrata</taxon>
        <taxon>Euteleostomi</taxon>
        <taxon>Actinopterygii</taxon>
        <taxon>Neopterygii</taxon>
        <taxon>Teleostei</taxon>
        <taxon>Anguilliformes</taxon>
        <taxon>Congridae</taxon>
        <taxon>Conger</taxon>
    </lineage>
</organism>
<feature type="disulfide bond" evidence="11">
    <location>
        <begin position="37"/>
        <end position="50"/>
    </location>
</feature>
<name>A0A9Q1E1Y4_CONCO</name>
<dbReference type="PROSITE" id="PS50050">
    <property type="entry name" value="TNFR_NGFR_2"/>
    <property type="match status" value="4"/>
</dbReference>
<feature type="disulfide bond" evidence="11">
    <location>
        <begin position="163"/>
        <end position="176"/>
    </location>
</feature>
<feature type="disulfide bond" evidence="11">
    <location>
        <begin position="81"/>
        <end position="99"/>
    </location>
</feature>
<dbReference type="GO" id="GO:0009986">
    <property type="term" value="C:cell surface"/>
    <property type="evidence" value="ECO:0007669"/>
    <property type="project" value="TreeGrafter"/>
</dbReference>
<feature type="disulfide bond" evidence="11">
    <location>
        <begin position="145"/>
        <end position="160"/>
    </location>
</feature>
<dbReference type="GO" id="GO:0006915">
    <property type="term" value="P:apoptotic process"/>
    <property type="evidence" value="ECO:0007669"/>
    <property type="project" value="UniProtKB-KW"/>
</dbReference>
<evidence type="ECO:0000256" key="12">
    <source>
        <dbReference type="SAM" id="MobiDB-lite"/>
    </source>
</evidence>
<dbReference type="EMBL" id="JAFJMO010000001">
    <property type="protein sequence ID" value="KAJ8288138.1"/>
    <property type="molecule type" value="Genomic_DNA"/>
</dbReference>
<feature type="repeat" description="TNFR-Cys" evidence="11">
    <location>
        <begin position="144"/>
        <end position="184"/>
    </location>
</feature>
<feature type="disulfide bond" evidence="11">
    <location>
        <begin position="124"/>
        <end position="142"/>
    </location>
</feature>
<evidence type="ECO:0000313" key="17">
    <source>
        <dbReference type="EMBL" id="KAJ8288138.1"/>
    </source>
</evidence>
<evidence type="ECO:0000259" key="16">
    <source>
        <dbReference type="PROSITE" id="PS50050"/>
    </source>
</evidence>
<keyword evidence="18" id="KW-1185">Reference proteome</keyword>
<dbReference type="PANTHER" id="PTHR46605:SF1">
    <property type="entry name" value="DEATH DOMAIN-CONTAINING MEMBRANE PROTEIN NRADD"/>
    <property type="match status" value="1"/>
</dbReference>
<keyword evidence="9 11" id="KW-1015">Disulfide bond</keyword>
<comment type="subcellular location">
    <subcellularLocation>
        <location evidence="1">Cell membrane</location>
        <topology evidence="1">Single-pass membrane protein</topology>
    </subcellularLocation>
</comment>